<dbReference type="Proteomes" id="UP000242656">
    <property type="component" value="Unassembled WGS sequence"/>
</dbReference>
<accession>A0A2B0MPV7</accession>
<comment type="caution">
    <text evidence="2">The sequence shown here is derived from an EMBL/GenBank/DDBJ whole genome shotgun (WGS) entry which is preliminary data.</text>
</comment>
<keyword evidence="1" id="KW-0472">Membrane</keyword>
<feature type="transmembrane region" description="Helical" evidence="1">
    <location>
        <begin position="9"/>
        <end position="27"/>
    </location>
</feature>
<evidence type="ECO:0000256" key="1">
    <source>
        <dbReference type="SAM" id="Phobius"/>
    </source>
</evidence>
<sequence>MIILCFKNFLSIGIGLLPIHGLFIINHFLTDELKSICIFQIYISVSTLYMFYNNKKDTIFRMKDDVFLLRNVYLLNL</sequence>
<proteinExistence type="predicted"/>
<feature type="transmembrane region" description="Helical" evidence="1">
    <location>
        <begin position="33"/>
        <end position="52"/>
    </location>
</feature>
<keyword evidence="1" id="KW-1133">Transmembrane helix</keyword>
<dbReference type="EMBL" id="NUWN01000022">
    <property type="protein sequence ID" value="PFK46192.1"/>
    <property type="molecule type" value="Genomic_DNA"/>
</dbReference>
<gene>
    <name evidence="2" type="ORF">COI93_06110</name>
</gene>
<protein>
    <submittedName>
        <fullName evidence="2">Uncharacterized protein</fullName>
    </submittedName>
</protein>
<evidence type="ECO:0000313" key="3">
    <source>
        <dbReference type="Proteomes" id="UP000242656"/>
    </source>
</evidence>
<organism evidence="2 3">
    <name type="scientific">Bacillus cereus</name>
    <dbReference type="NCBI Taxonomy" id="1396"/>
    <lineage>
        <taxon>Bacteria</taxon>
        <taxon>Bacillati</taxon>
        <taxon>Bacillota</taxon>
        <taxon>Bacilli</taxon>
        <taxon>Bacillales</taxon>
        <taxon>Bacillaceae</taxon>
        <taxon>Bacillus</taxon>
        <taxon>Bacillus cereus group</taxon>
    </lineage>
</organism>
<evidence type="ECO:0000313" key="2">
    <source>
        <dbReference type="EMBL" id="PFK46192.1"/>
    </source>
</evidence>
<name>A0A2B0MPV7_BACCE</name>
<reference evidence="2 3" key="1">
    <citation type="submission" date="2017-09" db="EMBL/GenBank/DDBJ databases">
        <title>Large-scale bioinformatics analysis of Bacillus genomes uncovers conserved roles of natural products in bacterial physiology.</title>
        <authorList>
            <consortium name="Agbiome Team Llc"/>
            <person name="Bleich R.M."/>
            <person name="Grubbs K.J."/>
            <person name="Santa Maria K.C."/>
            <person name="Allen S.E."/>
            <person name="Farag S."/>
            <person name="Shank E.A."/>
            <person name="Bowers A."/>
        </authorList>
    </citation>
    <scope>NUCLEOTIDE SEQUENCE [LARGE SCALE GENOMIC DNA]</scope>
    <source>
        <strain evidence="2 3">AFS083043</strain>
    </source>
</reference>
<keyword evidence="1" id="KW-0812">Transmembrane</keyword>
<dbReference type="AlphaFoldDB" id="A0A2B0MPV7"/>